<sequence>MSYRNPRNLLFQDIYSAVQPLPPLPTTTTTSSTDQNSEDQTSFDANIIMVLAVLLCALISALSLNAVIRCAFRCSTRIIVQHGGEEECGGGVKKKTLKSMPTMTVSDGMILPGSSGSECMICLSEFVTGDVVKFLPKCKHGFHVGCVDKWLAAHSSCPICRSVMSSGGCQKESRCADETAVTISPLDHEGPLYNYYRHRV</sequence>
<comment type="caution">
    <text evidence="12">The sequence shown here is derived from an EMBL/GenBank/DDBJ whole genome shotgun (WGS) entry which is preliminary data.</text>
</comment>
<protein>
    <submittedName>
        <fullName evidence="12">RING-H2 finger protein ATL78</fullName>
    </submittedName>
</protein>
<dbReference type="PANTHER" id="PTHR46905:SF7">
    <property type="entry name" value="RING-H2 FINGER PROTEIN ATL78"/>
    <property type="match status" value="1"/>
</dbReference>
<dbReference type="CDD" id="cd16461">
    <property type="entry name" value="RING-H2_EL5-like"/>
    <property type="match status" value="1"/>
</dbReference>
<evidence type="ECO:0000256" key="9">
    <source>
        <dbReference type="PROSITE-ProRule" id="PRU00175"/>
    </source>
</evidence>
<evidence type="ECO:0000313" key="12">
    <source>
        <dbReference type="EMBL" id="KMZ65779.1"/>
    </source>
</evidence>
<dbReference type="GO" id="GO:0016567">
    <property type="term" value="P:protein ubiquitination"/>
    <property type="evidence" value="ECO:0007669"/>
    <property type="project" value="UniProtKB-UniPathway"/>
</dbReference>
<dbReference type="InterPro" id="IPR013083">
    <property type="entry name" value="Znf_RING/FYVE/PHD"/>
</dbReference>
<dbReference type="InterPro" id="IPR044602">
    <property type="entry name" value="ATL10/ATL72-79-like"/>
</dbReference>
<dbReference type="Gene3D" id="3.30.40.10">
    <property type="entry name" value="Zinc/RING finger domain, C3HC4 (zinc finger)"/>
    <property type="match status" value="1"/>
</dbReference>
<dbReference type="PANTHER" id="PTHR46905">
    <property type="entry name" value="RING-H2 FINGER PROTEIN ATL78"/>
    <property type="match status" value="1"/>
</dbReference>
<keyword evidence="7 10" id="KW-0472">Membrane</keyword>
<gene>
    <name evidence="12" type="ORF">ZOSMA_30G00590</name>
</gene>
<dbReference type="SMART" id="SM00184">
    <property type="entry name" value="RING"/>
    <property type="match status" value="1"/>
</dbReference>
<evidence type="ECO:0000256" key="3">
    <source>
        <dbReference type="ARBA" id="ARBA00022692"/>
    </source>
</evidence>
<evidence type="ECO:0000259" key="11">
    <source>
        <dbReference type="PROSITE" id="PS50089"/>
    </source>
</evidence>
<keyword evidence="13" id="KW-1185">Reference proteome</keyword>
<feature type="domain" description="RING-type" evidence="11">
    <location>
        <begin position="119"/>
        <end position="161"/>
    </location>
</feature>
<dbReference type="OrthoDB" id="8062037at2759"/>
<keyword evidence="6 10" id="KW-1133">Transmembrane helix</keyword>
<dbReference type="STRING" id="29655.A0A0K9P9Y7"/>
<keyword evidence="4" id="KW-0479">Metal-binding</keyword>
<evidence type="ECO:0000256" key="6">
    <source>
        <dbReference type="ARBA" id="ARBA00022989"/>
    </source>
</evidence>
<comment type="subcellular location">
    <subcellularLocation>
        <location evidence="1">Membrane</location>
        <topology evidence="1">Single-pass membrane protein</topology>
    </subcellularLocation>
</comment>
<feature type="transmembrane region" description="Helical" evidence="10">
    <location>
        <begin position="47"/>
        <end position="68"/>
    </location>
</feature>
<reference evidence="13" key="1">
    <citation type="journal article" date="2016" name="Nature">
        <title>The genome of the seagrass Zostera marina reveals angiosperm adaptation to the sea.</title>
        <authorList>
            <person name="Olsen J.L."/>
            <person name="Rouze P."/>
            <person name="Verhelst B."/>
            <person name="Lin Y.-C."/>
            <person name="Bayer T."/>
            <person name="Collen J."/>
            <person name="Dattolo E."/>
            <person name="De Paoli E."/>
            <person name="Dittami S."/>
            <person name="Maumus F."/>
            <person name="Michel G."/>
            <person name="Kersting A."/>
            <person name="Lauritano C."/>
            <person name="Lohaus R."/>
            <person name="Toepel M."/>
            <person name="Tonon T."/>
            <person name="Vanneste K."/>
            <person name="Amirebrahimi M."/>
            <person name="Brakel J."/>
            <person name="Bostroem C."/>
            <person name="Chovatia M."/>
            <person name="Grimwood J."/>
            <person name="Jenkins J.W."/>
            <person name="Jueterbock A."/>
            <person name="Mraz A."/>
            <person name="Stam W.T."/>
            <person name="Tice H."/>
            <person name="Bornberg-Bauer E."/>
            <person name="Green P.J."/>
            <person name="Pearson G.A."/>
            <person name="Procaccini G."/>
            <person name="Duarte C.M."/>
            <person name="Schmutz J."/>
            <person name="Reusch T.B.H."/>
            <person name="Van de Peer Y."/>
        </authorList>
    </citation>
    <scope>NUCLEOTIDE SEQUENCE [LARGE SCALE GENOMIC DNA]</scope>
    <source>
        <strain evidence="13">cv. Finnish</strain>
    </source>
</reference>
<evidence type="ECO:0000256" key="4">
    <source>
        <dbReference type="ARBA" id="ARBA00022723"/>
    </source>
</evidence>
<dbReference type="GO" id="GO:0016020">
    <property type="term" value="C:membrane"/>
    <property type="evidence" value="ECO:0000318"/>
    <property type="project" value="GO_Central"/>
</dbReference>
<evidence type="ECO:0000256" key="5">
    <source>
        <dbReference type="ARBA" id="ARBA00022833"/>
    </source>
</evidence>
<dbReference type="Proteomes" id="UP000036987">
    <property type="component" value="Unassembled WGS sequence"/>
</dbReference>
<dbReference type="EMBL" id="LFYR01001011">
    <property type="protein sequence ID" value="KMZ65779.1"/>
    <property type="molecule type" value="Genomic_DNA"/>
</dbReference>
<dbReference type="PROSITE" id="PS50089">
    <property type="entry name" value="ZF_RING_2"/>
    <property type="match status" value="1"/>
</dbReference>
<comment type="similarity">
    <text evidence="8">Belongs to the RING-type zinc finger family. ATL subfamily.</text>
</comment>
<evidence type="ECO:0000256" key="10">
    <source>
        <dbReference type="SAM" id="Phobius"/>
    </source>
</evidence>
<dbReference type="GO" id="GO:0008270">
    <property type="term" value="F:zinc ion binding"/>
    <property type="evidence" value="ECO:0007669"/>
    <property type="project" value="UniProtKB-KW"/>
</dbReference>
<name>A0A0K9P9Y7_ZOSMR</name>
<keyword evidence="9" id="KW-0863">Zinc-finger</keyword>
<dbReference type="AlphaFoldDB" id="A0A0K9P9Y7"/>
<organism evidence="12 13">
    <name type="scientific">Zostera marina</name>
    <name type="common">Eelgrass</name>
    <dbReference type="NCBI Taxonomy" id="29655"/>
    <lineage>
        <taxon>Eukaryota</taxon>
        <taxon>Viridiplantae</taxon>
        <taxon>Streptophyta</taxon>
        <taxon>Embryophyta</taxon>
        <taxon>Tracheophyta</taxon>
        <taxon>Spermatophyta</taxon>
        <taxon>Magnoliopsida</taxon>
        <taxon>Liliopsida</taxon>
        <taxon>Zosteraceae</taxon>
        <taxon>Zostera</taxon>
    </lineage>
</organism>
<dbReference type="Pfam" id="PF13639">
    <property type="entry name" value="zf-RING_2"/>
    <property type="match status" value="1"/>
</dbReference>
<evidence type="ECO:0000256" key="2">
    <source>
        <dbReference type="ARBA" id="ARBA00022679"/>
    </source>
</evidence>
<dbReference type="GO" id="GO:0004842">
    <property type="term" value="F:ubiquitin-protein transferase activity"/>
    <property type="evidence" value="ECO:0000318"/>
    <property type="project" value="GO_Central"/>
</dbReference>
<keyword evidence="5" id="KW-0862">Zinc</keyword>
<evidence type="ECO:0000313" key="13">
    <source>
        <dbReference type="Proteomes" id="UP000036987"/>
    </source>
</evidence>
<dbReference type="UniPathway" id="UPA00143"/>
<evidence type="ECO:0000256" key="1">
    <source>
        <dbReference type="ARBA" id="ARBA00004167"/>
    </source>
</evidence>
<evidence type="ECO:0000256" key="8">
    <source>
        <dbReference type="ARBA" id="ARBA00024209"/>
    </source>
</evidence>
<keyword evidence="2" id="KW-0808">Transferase</keyword>
<proteinExistence type="inferred from homology"/>
<dbReference type="OMA" id="GSECMIC"/>
<dbReference type="InterPro" id="IPR001841">
    <property type="entry name" value="Znf_RING"/>
</dbReference>
<evidence type="ECO:0000256" key="7">
    <source>
        <dbReference type="ARBA" id="ARBA00023136"/>
    </source>
</evidence>
<accession>A0A0K9P9Y7</accession>
<keyword evidence="3 10" id="KW-0812">Transmembrane</keyword>
<dbReference type="SUPFAM" id="SSF57850">
    <property type="entry name" value="RING/U-box"/>
    <property type="match status" value="1"/>
</dbReference>